<proteinExistence type="predicted"/>
<accession>A0A8J6ITR3</accession>
<dbReference type="InterPro" id="IPR042245">
    <property type="entry name" value="Tgt2/MlaC_sf"/>
</dbReference>
<keyword evidence="3" id="KW-1185">Reference proteome</keyword>
<dbReference type="Proteomes" id="UP000601768">
    <property type="component" value="Unassembled WGS sequence"/>
</dbReference>
<protein>
    <submittedName>
        <fullName evidence="2">ABC transporter substrate-binding protein</fullName>
    </submittedName>
</protein>
<dbReference type="PANTHER" id="PTHR36573">
    <property type="entry name" value="INTERMEMBRANE PHOSPHOLIPID TRANSPORT SYSTEM BINDING PROTEIN MLAC"/>
    <property type="match status" value="1"/>
</dbReference>
<feature type="chain" id="PRO_5035202034" evidence="1">
    <location>
        <begin position="23"/>
        <end position="215"/>
    </location>
</feature>
<comment type="caution">
    <text evidence="2">The sequence shown here is derived from an EMBL/GenBank/DDBJ whole genome shotgun (WGS) entry which is preliminary data.</text>
</comment>
<reference evidence="2" key="1">
    <citation type="journal article" date="2018" name="Int. J. Syst. Evol. Microbiol.">
        <title>Neptunicella marina gen. nov., sp. nov., isolated from surface seawater.</title>
        <authorList>
            <person name="Liu X."/>
            <person name="Lai Q."/>
            <person name="Du Y."/>
            <person name="Zhang X."/>
            <person name="Liu Z."/>
            <person name="Sun F."/>
            <person name="Shao Z."/>
        </authorList>
    </citation>
    <scope>NUCLEOTIDE SEQUENCE</scope>
    <source>
        <strain evidence="2">S27-2</strain>
    </source>
</reference>
<reference evidence="2" key="2">
    <citation type="submission" date="2020-08" db="EMBL/GenBank/DDBJ databases">
        <authorList>
            <person name="Lai Q."/>
        </authorList>
    </citation>
    <scope>NUCLEOTIDE SEQUENCE</scope>
    <source>
        <strain evidence="2">S27-2</strain>
    </source>
</reference>
<dbReference type="Gene3D" id="3.10.450.710">
    <property type="entry name" value="Tgt2/MlaC"/>
    <property type="match status" value="1"/>
</dbReference>
<dbReference type="PIRSF" id="PIRSF004649">
    <property type="entry name" value="MlaC"/>
    <property type="match status" value="1"/>
</dbReference>
<organism evidence="2 3">
    <name type="scientific">Neptunicella marina</name>
    <dbReference type="NCBI Taxonomy" id="2125989"/>
    <lineage>
        <taxon>Bacteria</taxon>
        <taxon>Pseudomonadati</taxon>
        <taxon>Pseudomonadota</taxon>
        <taxon>Gammaproteobacteria</taxon>
        <taxon>Alteromonadales</taxon>
        <taxon>Alteromonadaceae</taxon>
        <taxon>Neptunicella</taxon>
    </lineage>
</organism>
<evidence type="ECO:0000256" key="1">
    <source>
        <dbReference type="SAM" id="SignalP"/>
    </source>
</evidence>
<feature type="signal peptide" evidence="1">
    <location>
        <begin position="1"/>
        <end position="22"/>
    </location>
</feature>
<evidence type="ECO:0000313" key="3">
    <source>
        <dbReference type="Proteomes" id="UP000601768"/>
    </source>
</evidence>
<dbReference type="RefSeq" id="WP_186505730.1">
    <property type="nucleotide sequence ID" value="NZ_JACNEP010000003.1"/>
</dbReference>
<evidence type="ECO:0000313" key="2">
    <source>
        <dbReference type="EMBL" id="MBC3765253.1"/>
    </source>
</evidence>
<dbReference type="PANTHER" id="PTHR36573:SF1">
    <property type="entry name" value="INTERMEMBRANE PHOSPHOLIPID TRANSPORT SYSTEM BINDING PROTEIN MLAC"/>
    <property type="match status" value="1"/>
</dbReference>
<dbReference type="Pfam" id="PF05494">
    <property type="entry name" value="MlaC"/>
    <property type="match status" value="1"/>
</dbReference>
<gene>
    <name evidence="2" type="ORF">H8B19_05155</name>
</gene>
<name>A0A8J6ITR3_9ALTE</name>
<dbReference type="AlphaFoldDB" id="A0A8J6ITR3"/>
<sequence>MGKLLRSVAVITCLLISHVTLAQDSENPYEMVKEAGTRTFDRIKAEREQIKKNPDILRTIMIEELLPHVDYKFSALKVLGKQFKNVPQDKIPEFIQVFRDYLVTTYAIAMAQYDNQTVVFEPAQPIDDDRMVTVRALVKEPGRPDIKIAFKVRKNSRTDEWKAFDMVAEGISLLSSKQSELEGIIRQEGIDAVIKLLKEKNAQSIVLDDKTEAKS</sequence>
<keyword evidence="1" id="KW-0732">Signal</keyword>
<dbReference type="EMBL" id="JACNEP010000003">
    <property type="protein sequence ID" value="MBC3765253.1"/>
    <property type="molecule type" value="Genomic_DNA"/>
</dbReference>
<dbReference type="InterPro" id="IPR008869">
    <property type="entry name" value="MlaC/ttg2D"/>
</dbReference>